<dbReference type="AlphaFoldDB" id="A0A917LGZ8"/>
<organism evidence="10 11">
    <name type="scientific">Lysinibacillus alkalisoli</name>
    <dbReference type="NCBI Taxonomy" id="1911548"/>
    <lineage>
        <taxon>Bacteria</taxon>
        <taxon>Bacillati</taxon>
        <taxon>Bacillota</taxon>
        <taxon>Bacilli</taxon>
        <taxon>Bacillales</taxon>
        <taxon>Bacillaceae</taxon>
        <taxon>Lysinibacillus</taxon>
    </lineage>
</organism>
<protein>
    <recommendedName>
        <fullName evidence="3">Aminoglycoside N(6')-acetyltransferase type 1</fullName>
        <ecNumber evidence="2">2.3.1.82</ecNumber>
    </recommendedName>
    <alternativeName>
        <fullName evidence="7">Aminoglycoside resistance protein</fullName>
    </alternativeName>
</protein>
<dbReference type="PANTHER" id="PTHR43877">
    <property type="entry name" value="AMINOALKYLPHOSPHONATE N-ACETYLTRANSFERASE-RELATED-RELATED"/>
    <property type="match status" value="1"/>
</dbReference>
<dbReference type="NCBIfam" id="NF043067">
    <property type="entry name" value="AAC_6p_group_E"/>
    <property type="match status" value="1"/>
</dbReference>
<accession>A0A917LGZ8</accession>
<dbReference type="PROSITE" id="PS51186">
    <property type="entry name" value="GNAT"/>
    <property type="match status" value="1"/>
</dbReference>
<evidence type="ECO:0000256" key="3">
    <source>
        <dbReference type="ARBA" id="ARBA00017677"/>
    </source>
</evidence>
<dbReference type="GO" id="GO:0046677">
    <property type="term" value="P:response to antibiotic"/>
    <property type="evidence" value="ECO:0007669"/>
    <property type="project" value="UniProtKB-KW"/>
</dbReference>
<comment type="catalytic activity">
    <reaction evidence="8">
        <text>kanamycin B + acetyl-CoA = N(6')-acetylkanamycin B + CoA + H(+)</text>
        <dbReference type="Rhea" id="RHEA:16449"/>
        <dbReference type="ChEBI" id="CHEBI:15378"/>
        <dbReference type="ChEBI" id="CHEBI:57287"/>
        <dbReference type="ChEBI" id="CHEBI:57288"/>
        <dbReference type="ChEBI" id="CHEBI:58390"/>
        <dbReference type="ChEBI" id="CHEBI:58549"/>
        <dbReference type="EC" id="2.3.1.82"/>
    </reaction>
</comment>
<evidence type="ECO:0000256" key="4">
    <source>
        <dbReference type="ARBA" id="ARBA00022679"/>
    </source>
</evidence>
<proteinExistence type="predicted"/>
<dbReference type="SUPFAM" id="SSF55729">
    <property type="entry name" value="Acyl-CoA N-acyltransferases (Nat)"/>
    <property type="match status" value="1"/>
</dbReference>
<dbReference type="EC" id="2.3.1.82" evidence="2"/>
<dbReference type="Gene3D" id="3.40.630.30">
    <property type="match status" value="1"/>
</dbReference>
<keyword evidence="5" id="KW-0046">Antibiotic resistance</keyword>
<reference evidence="10" key="2">
    <citation type="submission" date="2020-09" db="EMBL/GenBank/DDBJ databases">
        <authorList>
            <person name="Sun Q."/>
            <person name="Zhou Y."/>
        </authorList>
    </citation>
    <scope>NUCLEOTIDE SEQUENCE</scope>
    <source>
        <strain evidence="10">CGMCC 1.15760</strain>
    </source>
</reference>
<comment type="caution">
    <text evidence="10">The sequence shown here is derived from an EMBL/GenBank/DDBJ whole genome shotgun (WGS) entry which is preliminary data.</text>
</comment>
<feature type="domain" description="N-acetyltransferase" evidence="9">
    <location>
        <begin position="1"/>
        <end position="143"/>
    </location>
</feature>
<keyword evidence="6" id="KW-0012">Acyltransferase</keyword>
<evidence type="ECO:0000313" key="11">
    <source>
        <dbReference type="Proteomes" id="UP000616608"/>
    </source>
</evidence>
<dbReference type="GO" id="GO:0047663">
    <property type="term" value="F:aminoglycoside 6'-N-acetyltransferase activity"/>
    <property type="evidence" value="ECO:0007669"/>
    <property type="project" value="UniProtKB-EC"/>
</dbReference>
<dbReference type="InterPro" id="IPR050832">
    <property type="entry name" value="Bact_Acetyltransf"/>
</dbReference>
<evidence type="ECO:0000256" key="7">
    <source>
        <dbReference type="ARBA" id="ARBA00029660"/>
    </source>
</evidence>
<evidence type="ECO:0000259" key="9">
    <source>
        <dbReference type="PROSITE" id="PS51186"/>
    </source>
</evidence>
<dbReference type="Pfam" id="PF00583">
    <property type="entry name" value="Acetyltransf_1"/>
    <property type="match status" value="1"/>
</dbReference>
<dbReference type="Proteomes" id="UP000616608">
    <property type="component" value="Unassembled WGS sequence"/>
</dbReference>
<dbReference type="InterPro" id="IPR024170">
    <property type="entry name" value="Aminoglycoside_N6-AcTrfrase"/>
</dbReference>
<gene>
    <name evidence="10" type="ORF">GCM10007425_16290</name>
</gene>
<sequence>MFRATAEHVEEVTQLAKKLWPDASLLTLTKEITHVIETDDNVVFLQVEGQQPVAFAHATLRTDYVEGTHSSPVGYLEGIYVEPEFRNQQIARQLVVACEQWAHNKGCTEFASDCELHNEISYHFHKALGFIEVNRIVCFTKKI</sequence>
<keyword evidence="4" id="KW-0808">Transferase</keyword>
<dbReference type="CDD" id="cd04301">
    <property type="entry name" value="NAT_SF"/>
    <property type="match status" value="1"/>
</dbReference>
<comment type="subunit">
    <text evidence="1">Homodimer.</text>
</comment>
<evidence type="ECO:0000256" key="6">
    <source>
        <dbReference type="ARBA" id="ARBA00023315"/>
    </source>
</evidence>
<dbReference type="InterPro" id="IPR016181">
    <property type="entry name" value="Acyl_CoA_acyltransferase"/>
</dbReference>
<name>A0A917LGZ8_9BACI</name>
<evidence type="ECO:0000313" key="10">
    <source>
        <dbReference type="EMBL" id="GGG22574.1"/>
    </source>
</evidence>
<evidence type="ECO:0000256" key="1">
    <source>
        <dbReference type="ARBA" id="ARBA00011738"/>
    </source>
</evidence>
<evidence type="ECO:0000256" key="8">
    <source>
        <dbReference type="ARBA" id="ARBA00048923"/>
    </source>
</evidence>
<evidence type="ECO:0000256" key="2">
    <source>
        <dbReference type="ARBA" id="ARBA00012888"/>
    </source>
</evidence>
<dbReference type="InterPro" id="IPR000182">
    <property type="entry name" value="GNAT_dom"/>
</dbReference>
<dbReference type="EMBL" id="BMJT01000004">
    <property type="protein sequence ID" value="GGG22574.1"/>
    <property type="molecule type" value="Genomic_DNA"/>
</dbReference>
<keyword evidence="11" id="KW-1185">Reference proteome</keyword>
<dbReference type="PIRSF" id="PIRSF000452">
    <property type="entry name" value="6-N-acetyltransf"/>
    <property type="match status" value="1"/>
</dbReference>
<evidence type="ECO:0000256" key="5">
    <source>
        <dbReference type="ARBA" id="ARBA00023251"/>
    </source>
</evidence>
<reference evidence="10" key="1">
    <citation type="journal article" date="2014" name="Int. J. Syst. Evol. Microbiol.">
        <title>Complete genome sequence of Corynebacterium casei LMG S-19264T (=DSM 44701T), isolated from a smear-ripened cheese.</title>
        <authorList>
            <consortium name="US DOE Joint Genome Institute (JGI-PGF)"/>
            <person name="Walter F."/>
            <person name="Albersmeier A."/>
            <person name="Kalinowski J."/>
            <person name="Ruckert C."/>
        </authorList>
    </citation>
    <scope>NUCLEOTIDE SEQUENCE</scope>
    <source>
        <strain evidence="10">CGMCC 1.15760</strain>
    </source>
</reference>
<dbReference type="RefSeq" id="WP_188614536.1">
    <property type="nucleotide sequence ID" value="NZ_BMJT01000004.1"/>
</dbReference>